<reference evidence="2" key="1">
    <citation type="submission" date="2023-04" db="EMBL/GenBank/DDBJ databases">
        <authorList>
            <person name="Vijverberg K."/>
            <person name="Xiong W."/>
            <person name="Schranz E."/>
        </authorList>
    </citation>
    <scope>NUCLEOTIDE SEQUENCE</scope>
</reference>
<accession>A0AA35ZPY2</accession>
<sequence length="230" mass="26237">MTSISNVLCEVYTEGVNGTDEEEYVPSLMDKTIWDPFLNDLVQGEVEFPEISSDDAELTHSDEEYDEGEHKDQEIGDQFLVHKPRIPWNRMEPHLGEKYECPEQFKLCLTNYAVVNGYQLRFAKCDRSRILLSKGQCERARALAFTLIEGKLTDHYARIWDYGNEVLQSNPGSTVEIGVDVNLDAKYFKRIYICLKALKEGWLKGCRKVIDLDGCFLKGKVKGELLAAIG</sequence>
<dbReference type="AlphaFoldDB" id="A0AA35ZPY2"/>
<dbReference type="Proteomes" id="UP001177003">
    <property type="component" value="Chromosome 8"/>
</dbReference>
<name>A0AA35ZPY2_LACSI</name>
<proteinExistence type="predicted"/>
<feature type="compositionally biased region" description="Basic and acidic residues" evidence="1">
    <location>
        <begin position="57"/>
        <end position="72"/>
    </location>
</feature>
<organism evidence="2 3">
    <name type="scientific">Lactuca saligna</name>
    <name type="common">Willowleaf lettuce</name>
    <dbReference type="NCBI Taxonomy" id="75948"/>
    <lineage>
        <taxon>Eukaryota</taxon>
        <taxon>Viridiplantae</taxon>
        <taxon>Streptophyta</taxon>
        <taxon>Embryophyta</taxon>
        <taxon>Tracheophyta</taxon>
        <taxon>Spermatophyta</taxon>
        <taxon>Magnoliopsida</taxon>
        <taxon>eudicotyledons</taxon>
        <taxon>Gunneridae</taxon>
        <taxon>Pentapetalae</taxon>
        <taxon>asterids</taxon>
        <taxon>campanulids</taxon>
        <taxon>Asterales</taxon>
        <taxon>Asteraceae</taxon>
        <taxon>Cichorioideae</taxon>
        <taxon>Cichorieae</taxon>
        <taxon>Lactucinae</taxon>
        <taxon>Lactuca</taxon>
    </lineage>
</organism>
<dbReference type="PANTHER" id="PTHR31973:SF187">
    <property type="entry name" value="MUTATOR TRANSPOSASE MUDRA PROTEIN"/>
    <property type="match status" value="1"/>
</dbReference>
<evidence type="ECO:0000256" key="1">
    <source>
        <dbReference type="SAM" id="MobiDB-lite"/>
    </source>
</evidence>
<gene>
    <name evidence="2" type="ORF">LSALG_LOCUS35556</name>
</gene>
<dbReference type="EMBL" id="OX465084">
    <property type="protein sequence ID" value="CAI9296705.1"/>
    <property type="molecule type" value="Genomic_DNA"/>
</dbReference>
<dbReference type="PANTHER" id="PTHR31973">
    <property type="entry name" value="POLYPROTEIN, PUTATIVE-RELATED"/>
    <property type="match status" value="1"/>
</dbReference>
<evidence type="ECO:0000313" key="2">
    <source>
        <dbReference type="EMBL" id="CAI9296705.1"/>
    </source>
</evidence>
<protein>
    <submittedName>
        <fullName evidence="2">Uncharacterized protein</fullName>
    </submittedName>
</protein>
<evidence type="ECO:0000313" key="3">
    <source>
        <dbReference type="Proteomes" id="UP001177003"/>
    </source>
</evidence>
<feature type="region of interest" description="Disordered" evidence="1">
    <location>
        <begin position="52"/>
        <end position="72"/>
    </location>
</feature>
<keyword evidence="3" id="KW-1185">Reference proteome</keyword>